<dbReference type="GO" id="GO:0005737">
    <property type="term" value="C:cytoplasm"/>
    <property type="evidence" value="ECO:0007669"/>
    <property type="project" value="UniProtKB-SubCell"/>
</dbReference>
<keyword evidence="9" id="KW-1185">Reference proteome</keyword>
<feature type="compositionally biased region" description="Basic and acidic residues" evidence="6">
    <location>
        <begin position="259"/>
        <end position="272"/>
    </location>
</feature>
<dbReference type="GO" id="GO:0000390">
    <property type="term" value="P:spliceosomal complex disassembly"/>
    <property type="evidence" value="ECO:0007669"/>
    <property type="project" value="TreeGrafter"/>
</dbReference>
<dbReference type="AlphaFoldDB" id="A0AAV5U1F7"/>
<protein>
    <recommendedName>
        <fullName evidence="7">J domain-containing protein</fullName>
    </recommendedName>
</protein>
<evidence type="ECO:0000256" key="3">
    <source>
        <dbReference type="ARBA" id="ARBA00022490"/>
    </source>
</evidence>
<accession>A0AAV5U1F7</accession>
<sequence>FEMPPSSTMDPYAVLELQRGCSEGDIQKAYKKQCLKWHPDKNRDNEEEASKRFILAKEAFELLFDKTARSEYDRKKESERVRDEKQRERMQKADGERKRFMEDLERREKEFADRNKKPQDGGSRPKTAVEKRREEERARESFEEIRRRLEREVNEEVKEQQEVFRRVRDERAAAAAAAVKPCPLLKVEWRGGDYDEKRLRHLFTPYGKIHAVTGTIVKSKGKGKMCLVEFESGESAWGAELESGKEGEKFKATWEVEPEKIETRREVEKKEEKDEETNGGGGGDASNGANLHEMSYEELMASLIEPPMKKVKGPNENPSWKEDI</sequence>
<feature type="compositionally biased region" description="Basic and acidic residues" evidence="6">
    <location>
        <begin position="127"/>
        <end position="137"/>
    </location>
</feature>
<evidence type="ECO:0000256" key="1">
    <source>
        <dbReference type="ARBA" id="ARBA00004123"/>
    </source>
</evidence>
<evidence type="ECO:0000256" key="4">
    <source>
        <dbReference type="ARBA" id="ARBA00023186"/>
    </source>
</evidence>
<evidence type="ECO:0000256" key="2">
    <source>
        <dbReference type="ARBA" id="ARBA00004496"/>
    </source>
</evidence>
<dbReference type="CDD" id="cd06257">
    <property type="entry name" value="DnaJ"/>
    <property type="match status" value="1"/>
</dbReference>
<dbReference type="SMART" id="SM00271">
    <property type="entry name" value="DnaJ"/>
    <property type="match status" value="1"/>
</dbReference>
<comment type="caution">
    <text evidence="8">The sequence shown here is derived from an EMBL/GenBank/DDBJ whole genome shotgun (WGS) entry which is preliminary data.</text>
</comment>
<dbReference type="InterPro" id="IPR012677">
    <property type="entry name" value="Nucleotide-bd_a/b_plait_sf"/>
</dbReference>
<dbReference type="PANTHER" id="PTHR44313:SF1">
    <property type="entry name" value="DNAJ HOMOLOG SUBFAMILY C MEMBER 17"/>
    <property type="match status" value="1"/>
</dbReference>
<keyword evidence="3" id="KW-0963">Cytoplasm</keyword>
<proteinExistence type="predicted"/>
<dbReference type="SUPFAM" id="SSF46565">
    <property type="entry name" value="Chaperone J-domain"/>
    <property type="match status" value="1"/>
</dbReference>
<evidence type="ECO:0000256" key="6">
    <source>
        <dbReference type="SAM" id="MobiDB-lite"/>
    </source>
</evidence>
<dbReference type="InterPro" id="IPR036869">
    <property type="entry name" value="J_dom_sf"/>
</dbReference>
<organism evidence="8 9">
    <name type="scientific">Pristionchus entomophagus</name>
    <dbReference type="NCBI Taxonomy" id="358040"/>
    <lineage>
        <taxon>Eukaryota</taxon>
        <taxon>Metazoa</taxon>
        <taxon>Ecdysozoa</taxon>
        <taxon>Nematoda</taxon>
        <taxon>Chromadorea</taxon>
        <taxon>Rhabditida</taxon>
        <taxon>Rhabditina</taxon>
        <taxon>Diplogasteromorpha</taxon>
        <taxon>Diplogasteroidea</taxon>
        <taxon>Neodiplogasteridae</taxon>
        <taxon>Pristionchus</taxon>
    </lineage>
</organism>
<feature type="region of interest" description="Disordered" evidence="6">
    <location>
        <begin position="259"/>
        <end position="324"/>
    </location>
</feature>
<keyword evidence="4" id="KW-0143">Chaperone</keyword>
<evidence type="ECO:0000259" key="7">
    <source>
        <dbReference type="PROSITE" id="PS50076"/>
    </source>
</evidence>
<feature type="region of interest" description="Disordered" evidence="6">
    <location>
        <begin position="72"/>
        <end position="137"/>
    </location>
</feature>
<reference evidence="8" key="1">
    <citation type="submission" date="2023-10" db="EMBL/GenBank/DDBJ databases">
        <title>Genome assembly of Pristionchus species.</title>
        <authorList>
            <person name="Yoshida K."/>
            <person name="Sommer R.J."/>
        </authorList>
    </citation>
    <scope>NUCLEOTIDE SEQUENCE</scope>
    <source>
        <strain evidence="8">RS0144</strain>
    </source>
</reference>
<evidence type="ECO:0000256" key="5">
    <source>
        <dbReference type="ARBA" id="ARBA00023242"/>
    </source>
</evidence>
<dbReference type="InterPro" id="IPR001623">
    <property type="entry name" value="DnaJ_domain"/>
</dbReference>
<dbReference type="Pfam" id="PF00226">
    <property type="entry name" value="DnaJ"/>
    <property type="match status" value="1"/>
</dbReference>
<feature type="compositionally biased region" description="Basic and acidic residues" evidence="6">
    <location>
        <begin position="72"/>
        <end position="119"/>
    </location>
</feature>
<dbReference type="Gene3D" id="1.10.287.110">
    <property type="entry name" value="DnaJ domain"/>
    <property type="match status" value="1"/>
</dbReference>
<dbReference type="EMBL" id="BTSX01000005">
    <property type="protein sequence ID" value="GMT00347.1"/>
    <property type="molecule type" value="Genomic_DNA"/>
</dbReference>
<gene>
    <name evidence="8" type="ORF">PENTCL1PPCAC_22521</name>
</gene>
<dbReference type="PROSITE" id="PS00636">
    <property type="entry name" value="DNAJ_1"/>
    <property type="match status" value="1"/>
</dbReference>
<dbReference type="Proteomes" id="UP001432027">
    <property type="component" value="Unassembled WGS sequence"/>
</dbReference>
<dbReference type="Gene3D" id="3.30.70.330">
    <property type="match status" value="1"/>
</dbReference>
<dbReference type="PRINTS" id="PR00625">
    <property type="entry name" value="JDOMAIN"/>
</dbReference>
<dbReference type="PANTHER" id="PTHR44313">
    <property type="entry name" value="DNAJ HOMOLOG SUBFAMILY C MEMBER 17"/>
    <property type="match status" value="1"/>
</dbReference>
<dbReference type="InterPro" id="IPR052094">
    <property type="entry name" value="Pre-mRNA-splicing_ERAD"/>
</dbReference>
<feature type="non-terminal residue" evidence="8">
    <location>
        <position position="1"/>
    </location>
</feature>
<dbReference type="InterPro" id="IPR018253">
    <property type="entry name" value="DnaJ_domain_CS"/>
</dbReference>
<name>A0AAV5U1F7_9BILA</name>
<evidence type="ECO:0000313" key="8">
    <source>
        <dbReference type="EMBL" id="GMT00347.1"/>
    </source>
</evidence>
<dbReference type="GO" id="GO:0005681">
    <property type="term" value="C:spliceosomal complex"/>
    <property type="evidence" value="ECO:0007669"/>
    <property type="project" value="TreeGrafter"/>
</dbReference>
<comment type="subcellular location">
    <subcellularLocation>
        <location evidence="2">Cytoplasm</location>
    </subcellularLocation>
    <subcellularLocation>
        <location evidence="1">Nucleus</location>
    </subcellularLocation>
</comment>
<dbReference type="PROSITE" id="PS50076">
    <property type="entry name" value="DNAJ_2"/>
    <property type="match status" value="1"/>
</dbReference>
<keyword evidence="5" id="KW-0539">Nucleus</keyword>
<evidence type="ECO:0000313" key="9">
    <source>
        <dbReference type="Proteomes" id="UP001432027"/>
    </source>
</evidence>
<feature type="domain" description="J" evidence="7">
    <location>
        <begin position="10"/>
        <end position="76"/>
    </location>
</feature>